<gene>
    <name evidence="4" type="ORF">JWV37_11755</name>
</gene>
<organism evidence="4 5">
    <name type="scientific">Sulfurospirillum tamanense</name>
    <dbReference type="NCBI Taxonomy" id="2813362"/>
    <lineage>
        <taxon>Bacteria</taxon>
        <taxon>Pseudomonadati</taxon>
        <taxon>Campylobacterota</taxon>
        <taxon>Epsilonproteobacteria</taxon>
        <taxon>Campylobacterales</taxon>
        <taxon>Sulfurospirillaceae</taxon>
        <taxon>Sulfurospirillum</taxon>
    </lineage>
</organism>
<accession>A0ABS2WUX9</accession>
<dbReference type="PANTHER" id="PTHR43155:SF2">
    <property type="entry name" value="CYCLIC DI-GMP PHOSPHODIESTERASE PA4108"/>
    <property type="match status" value="1"/>
</dbReference>
<evidence type="ECO:0000259" key="2">
    <source>
        <dbReference type="PROSITE" id="PS50885"/>
    </source>
</evidence>
<proteinExistence type="predicted"/>
<dbReference type="Gene3D" id="6.10.340.10">
    <property type="match status" value="1"/>
</dbReference>
<dbReference type="Gene3D" id="1.10.3210.10">
    <property type="entry name" value="Hypothetical protein af1432"/>
    <property type="match status" value="2"/>
</dbReference>
<dbReference type="SMART" id="SM00471">
    <property type="entry name" value="HDc"/>
    <property type="match status" value="1"/>
</dbReference>
<dbReference type="Gene3D" id="3.30.450.20">
    <property type="entry name" value="PAS domain"/>
    <property type="match status" value="1"/>
</dbReference>
<keyword evidence="5" id="KW-1185">Reference proteome</keyword>
<name>A0ABS2WUX9_9BACT</name>
<feature type="domain" description="HD-GYP" evidence="3">
    <location>
        <begin position="558"/>
        <end position="774"/>
    </location>
</feature>
<feature type="transmembrane region" description="Helical" evidence="1">
    <location>
        <begin position="319"/>
        <end position="342"/>
    </location>
</feature>
<feature type="domain" description="HAMP" evidence="2">
    <location>
        <begin position="344"/>
        <end position="397"/>
    </location>
</feature>
<evidence type="ECO:0000256" key="1">
    <source>
        <dbReference type="SAM" id="Phobius"/>
    </source>
</evidence>
<dbReference type="Proteomes" id="UP000703590">
    <property type="component" value="Unassembled WGS sequence"/>
</dbReference>
<protein>
    <submittedName>
        <fullName evidence="4">Amino acid ABC transporter</fullName>
    </submittedName>
</protein>
<dbReference type="PROSITE" id="PS50885">
    <property type="entry name" value="HAMP"/>
    <property type="match status" value="1"/>
</dbReference>
<keyword evidence="1" id="KW-0472">Membrane</keyword>
<dbReference type="InterPro" id="IPR003660">
    <property type="entry name" value="HAMP_dom"/>
</dbReference>
<keyword evidence="1" id="KW-1133">Transmembrane helix</keyword>
<dbReference type="SUPFAM" id="SSF109604">
    <property type="entry name" value="HD-domain/PDEase-like"/>
    <property type="match status" value="2"/>
</dbReference>
<dbReference type="PANTHER" id="PTHR43155">
    <property type="entry name" value="CYCLIC DI-GMP PHOSPHODIESTERASE PA4108-RELATED"/>
    <property type="match status" value="1"/>
</dbReference>
<evidence type="ECO:0000259" key="3">
    <source>
        <dbReference type="PROSITE" id="PS51832"/>
    </source>
</evidence>
<dbReference type="RefSeq" id="WP_205460020.1">
    <property type="nucleotide sequence ID" value="NZ_JAFHKK010000039.1"/>
</dbReference>
<dbReference type="Pfam" id="PF13487">
    <property type="entry name" value="HD_5"/>
    <property type="match status" value="1"/>
</dbReference>
<reference evidence="4 5" key="3">
    <citation type="submission" date="2021-02" db="EMBL/GenBank/DDBJ databases">
        <authorList>
            <person name="Merkel A.Y."/>
        </authorList>
    </citation>
    <scope>NUCLEOTIDE SEQUENCE [LARGE SCALE GENOMIC DNA]</scope>
    <source>
        <strain evidence="4 5">T05b</strain>
    </source>
</reference>
<dbReference type="InterPro" id="IPR037522">
    <property type="entry name" value="HD_GYP_dom"/>
</dbReference>
<evidence type="ECO:0000313" key="4">
    <source>
        <dbReference type="EMBL" id="MBN2965459.1"/>
    </source>
</evidence>
<keyword evidence="1" id="KW-0812">Transmembrane</keyword>
<sequence>MKKPTRFTFTFGLLSLFVGLASFLSLSLIGHNYKQSTKNAYAMIQKRNANARQNVIDSLNTYLKNTSATLSVLTHALEEKPLFYANDVFMRTLWEMLLSNDKIASIYLADTLGNFVQARRDPRLALRVINLNEENPNDRWLLKDRQFNTLDTQEAAVNYDPRTRIWFQKAWENRGFYWSEPYPFASTDKYGITVALADTSSLHAKVAGVDFTIESIAHLLQEQSQTVEGPIVLFNETGHIIATSLRLGHVPHTFNELGSVAFLASYESFKKGVLQGKILDDLGVPYLFAFSEFSSDFGLKWYIGTYLQEHKVTQEASQIALETATISLTILLLIILVTWFVLRRIIIRPVDELKTMSDSVAAKRYNAVRPIKTRIKEFHQLSHSMVHMARAIKQHDKEQETLMEAFIHLIAGAIDEKSPYTGGHCHRVPELSLMLAKAADASTEGIFATFGFPNEAAWREFRMSALLHDCGKVTTPEYVVDKATKLETIYNRIHEIRTRFEVLLRDAHIAYLEGCLEGKEEAEVLRQRRDEAQRKLYEDFAFLAECNIGGEFMEDAHIERLRTIAAITWTRHFDDRLGLSNAESLRLKNFSPCPLPCQETLLSDKPEHRIPRDRPIDQKRYDELGIKMEVPTYFNNQGELYNLSIRKGTLNDEERYKINEHIIMSIRMLSTLPLMDNLKKIPEYAGGHHETMIGTGYPRKLTKKELSLPARIIAVADIFEALTANDRPYKKAKTLSESIRILSLMAKDQHIDADIFRLFLSSGVYAQYAKLYLNPEQIDTVDISQYL</sequence>
<dbReference type="EMBL" id="JAFHKK010000039">
    <property type="protein sequence ID" value="MBN2965459.1"/>
    <property type="molecule type" value="Genomic_DNA"/>
</dbReference>
<comment type="caution">
    <text evidence="4">The sequence shown here is derived from an EMBL/GenBank/DDBJ whole genome shotgun (WGS) entry which is preliminary data.</text>
</comment>
<dbReference type="CDD" id="cd00077">
    <property type="entry name" value="HDc"/>
    <property type="match status" value="1"/>
</dbReference>
<dbReference type="InterPro" id="IPR003607">
    <property type="entry name" value="HD/PDEase_dom"/>
</dbReference>
<reference evidence="5" key="2">
    <citation type="submission" date="2021-02" db="EMBL/GenBank/DDBJ databases">
        <title>Sulfurospirillum tamanensis sp. nov.</title>
        <authorList>
            <person name="Merkel A.Y."/>
        </authorList>
    </citation>
    <scope>NUCLEOTIDE SEQUENCE [LARGE SCALE GENOMIC DNA]</scope>
    <source>
        <strain evidence="5">T05b</strain>
    </source>
</reference>
<reference evidence="4 5" key="1">
    <citation type="submission" date="2021-02" db="EMBL/GenBank/DDBJ databases">
        <title>Sulfurospirillum tamanensis sp. nov.</title>
        <authorList>
            <person name="Frolova A."/>
            <person name="Merkel A."/>
            <person name="Slobodkin A."/>
        </authorList>
    </citation>
    <scope>NUCLEOTIDE SEQUENCE [LARGE SCALE GENOMIC DNA]</scope>
    <source>
        <strain evidence="4 5">T05b</strain>
    </source>
</reference>
<dbReference type="PROSITE" id="PS51832">
    <property type="entry name" value="HD_GYP"/>
    <property type="match status" value="1"/>
</dbReference>
<evidence type="ECO:0000313" key="5">
    <source>
        <dbReference type="Proteomes" id="UP000703590"/>
    </source>
</evidence>